<keyword evidence="2" id="KW-1185">Reference proteome</keyword>
<proteinExistence type="predicted"/>
<evidence type="ECO:0000313" key="1">
    <source>
        <dbReference type="EMBL" id="MFC4101686.1"/>
    </source>
</evidence>
<dbReference type="Proteomes" id="UP001595715">
    <property type="component" value="Unassembled WGS sequence"/>
</dbReference>
<organism evidence="1 2">
    <name type="scientific">Paenibacillus xanthanilyticus</name>
    <dbReference type="NCBI Taxonomy" id="1783531"/>
    <lineage>
        <taxon>Bacteria</taxon>
        <taxon>Bacillati</taxon>
        <taxon>Bacillota</taxon>
        <taxon>Bacilli</taxon>
        <taxon>Bacillales</taxon>
        <taxon>Paenibacillaceae</taxon>
        <taxon>Paenibacillus</taxon>
    </lineage>
</organism>
<protein>
    <submittedName>
        <fullName evidence="1">Uncharacterized protein</fullName>
    </submittedName>
</protein>
<comment type="caution">
    <text evidence="1">The sequence shown here is derived from an EMBL/GenBank/DDBJ whole genome shotgun (WGS) entry which is preliminary data.</text>
</comment>
<dbReference type="EMBL" id="JBHSAM010000028">
    <property type="protein sequence ID" value="MFC4101686.1"/>
    <property type="molecule type" value="Genomic_DNA"/>
</dbReference>
<sequence length="402" mass="44653">MGTFLANIQVFSEAMDTSELLNKLEHEITHKLINGMYETTEDSESADRSIILQVSSDRWISIYDQKLDEQDINAMDAIGTTITRLGVPAVGSLVHDSDLLMMRLYRDGGTADTIVNNLAIFNEMVGGGRPRKRNGLPSKWAEVCAPGIEPVRLKEIWEKETVFADEALERAAEFLAIPDEAVFRGYNVDPEIQQRTAEDGMVKVLHFRSILRLTESIDMLIPEGPKLDFASWDAHAVSDVGVKSRVTCGLINKGQTFTGLDVLVWGPAIEEGLIELGAGTMIRISPHFNAREDLSSDPLQHHFEAITPGEGPRQQISGYRYPDIAFSEGFLQGLYPADAIRLGLFNEWMAQTTRAVHSFQLAFTGRGVGHSYLHLAFVPIEPAEGQLSWRLPVYIGVEPNEI</sequence>
<gene>
    <name evidence="1" type="ORF">ACFOZ8_18735</name>
</gene>
<dbReference type="RefSeq" id="WP_377720289.1">
    <property type="nucleotide sequence ID" value="NZ_JBHSAM010000028.1"/>
</dbReference>
<reference evidence="2" key="1">
    <citation type="journal article" date="2019" name="Int. J. Syst. Evol. Microbiol.">
        <title>The Global Catalogue of Microorganisms (GCM) 10K type strain sequencing project: providing services to taxonomists for standard genome sequencing and annotation.</title>
        <authorList>
            <consortium name="The Broad Institute Genomics Platform"/>
            <consortium name="The Broad Institute Genome Sequencing Center for Infectious Disease"/>
            <person name="Wu L."/>
            <person name="Ma J."/>
        </authorList>
    </citation>
    <scope>NUCLEOTIDE SEQUENCE [LARGE SCALE GENOMIC DNA]</scope>
    <source>
        <strain evidence="2">IBRC-M 10987</strain>
    </source>
</reference>
<name>A0ABV8K6S6_9BACL</name>
<accession>A0ABV8K6S6</accession>
<evidence type="ECO:0000313" key="2">
    <source>
        <dbReference type="Proteomes" id="UP001595715"/>
    </source>
</evidence>